<dbReference type="EC" id="3.2.1.-" evidence="12"/>
<keyword evidence="13" id="KW-0812">Transmembrane</keyword>
<dbReference type="GO" id="GO:0004571">
    <property type="term" value="F:mannosyl-oligosaccharide 1,2-alpha-mannosidase activity"/>
    <property type="evidence" value="ECO:0007669"/>
    <property type="project" value="UniProtKB-EC"/>
</dbReference>
<comment type="caution">
    <text evidence="14">The sequence shown here is derived from an EMBL/GenBank/DDBJ whole genome shotgun (WGS) entry which is preliminary data.</text>
</comment>
<dbReference type="SUPFAM" id="SSF48225">
    <property type="entry name" value="Seven-hairpin glycosidases"/>
    <property type="match status" value="1"/>
</dbReference>
<proteinExistence type="inferred from homology"/>
<comment type="cofactor">
    <cofactor evidence="1 10">
        <name>Ca(2+)</name>
        <dbReference type="ChEBI" id="CHEBI:29108"/>
    </cofactor>
</comment>
<dbReference type="InterPro" id="IPR001382">
    <property type="entry name" value="Glyco_hydro_47"/>
</dbReference>
<dbReference type="OrthoDB" id="8118055at2759"/>
<keyword evidence="7 11" id="KW-1015">Disulfide bond</keyword>
<evidence type="ECO:0000256" key="8">
    <source>
        <dbReference type="ARBA" id="ARBA00047669"/>
    </source>
</evidence>
<accession>A0A8H5M1V4</accession>
<evidence type="ECO:0000256" key="2">
    <source>
        <dbReference type="ARBA" id="ARBA00004922"/>
    </source>
</evidence>
<evidence type="ECO:0000256" key="3">
    <source>
        <dbReference type="ARBA" id="ARBA00007658"/>
    </source>
</evidence>
<evidence type="ECO:0000256" key="10">
    <source>
        <dbReference type="PIRSR" id="PIRSR601382-2"/>
    </source>
</evidence>
<comment type="similarity">
    <text evidence="3 12">Belongs to the glycosyl hydrolase 47 family.</text>
</comment>
<dbReference type="InterPro" id="IPR036026">
    <property type="entry name" value="Seven-hairpin_glycosidases"/>
</dbReference>
<dbReference type="InterPro" id="IPR012341">
    <property type="entry name" value="6hp_glycosidase-like_sf"/>
</dbReference>
<evidence type="ECO:0000256" key="1">
    <source>
        <dbReference type="ARBA" id="ARBA00001913"/>
    </source>
</evidence>
<dbReference type="GO" id="GO:0005783">
    <property type="term" value="C:endoplasmic reticulum"/>
    <property type="evidence" value="ECO:0007669"/>
    <property type="project" value="TreeGrafter"/>
</dbReference>
<evidence type="ECO:0000256" key="11">
    <source>
        <dbReference type="PIRSR" id="PIRSR601382-3"/>
    </source>
</evidence>
<keyword evidence="15" id="KW-1185">Reference proteome</keyword>
<dbReference type="EMBL" id="JAACJN010000081">
    <property type="protein sequence ID" value="KAF5377767.1"/>
    <property type="molecule type" value="Genomic_DNA"/>
</dbReference>
<keyword evidence="4 10" id="KW-0479">Metal-binding</keyword>
<evidence type="ECO:0000256" key="7">
    <source>
        <dbReference type="ARBA" id="ARBA00023157"/>
    </source>
</evidence>
<keyword evidence="6 10" id="KW-0106">Calcium</keyword>
<evidence type="ECO:0000256" key="4">
    <source>
        <dbReference type="ARBA" id="ARBA00022723"/>
    </source>
</evidence>
<dbReference type="GO" id="GO:0036503">
    <property type="term" value="P:ERAD pathway"/>
    <property type="evidence" value="ECO:0007669"/>
    <property type="project" value="UniProtKB-ARBA"/>
</dbReference>
<evidence type="ECO:0000256" key="6">
    <source>
        <dbReference type="ARBA" id="ARBA00022837"/>
    </source>
</evidence>
<keyword evidence="5 12" id="KW-0378">Hydrolase</keyword>
<keyword evidence="13" id="KW-0472">Membrane</keyword>
<name>A0A8H5M1V4_9AGAR</name>
<evidence type="ECO:0000256" key="5">
    <source>
        <dbReference type="ARBA" id="ARBA00022801"/>
    </source>
</evidence>
<feature type="disulfide bond" evidence="11">
    <location>
        <begin position="342"/>
        <end position="406"/>
    </location>
</feature>
<organism evidence="14 15">
    <name type="scientific">Collybiopsis confluens</name>
    <dbReference type="NCBI Taxonomy" id="2823264"/>
    <lineage>
        <taxon>Eukaryota</taxon>
        <taxon>Fungi</taxon>
        <taxon>Dikarya</taxon>
        <taxon>Basidiomycota</taxon>
        <taxon>Agaricomycotina</taxon>
        <taxon>Agaricomycetes</taxon>
        <taxon>Agaricomycetidae</taxon>
        <taxon>Agaricales</taxon>
        <taxon>Marasmiineae</taxon>
        <taxon>Omphalotaceae</taxon>
        <taxon>Collybiopsis</taxon>
    </lineage>
</organism>
<dbReference type="PANTHER" id="PTHR11742:SF55">
    <property type="entry name" value="ENDOPLASMIC RETICULUM MANNOSYL-OLIGOSACCHARIDE 1,2-ALPHA-MANNOSIDASE"/>
    <property type="match status" value="1"/>
</dbReference>
<dbReference type="Proteomes" id="UP000518752">
    <property type="component" value="Unassembled WGS sequence"/>
</dbReference>
<sequence length="578" mass="65599">MNRYQKLAEIALYSCLVLFSIYMLYNFMPYSANFLDPFSGDLAEDYTPSNAIPASVWLERAKSVKLAFLHGYHGYERYAQPHDELLPLSNGYRDNFNGWGVTMYDSLDTCIIMGLENEYNRSREYIEKTVFTLPEGEFAPLFETVIRYLGGLLSAYALNRDKLLLRRADELADKLDHAFATPSGMPLFGVNPNGGVVGPELGILAEIASLQLEYSTLAKFTGKKRWWDRADTVIQTLSKANLHRTGGMFPIRWNLTTGQPFDTHLSVGAQADSTHEYLLKQYLLTAKTDKASLEMYIRATTHIITNLLFLSPHRHLLYVTDTTFSTVEHRARPTHRFEHLSCFLPGLLALGASTLPLDDLESLGISLEGLGNESMFGKAGRNYQHLSGYNLKKLHLWAAKGLAQTCWLSYADMPTGLGADEMVMHTAGDDRWGETLDGFKEGAGYLWIEAMDRWKRSGARGAPPGVGDKTPTLESLYLLWKITGNVKWRDRGWKIFESIERHTKTPTGYASLKTVEVIPAVKDDDMPSYFFAETLKYLYLMFIDEDPVPLDQWVFNTEAHALPIFRWNEIEKDTFHIH</sequence>
<protein>
    <recommendedName>
        <fullName evidence="12">alpha-1,2-Mannosidase</fullName>
        <ecNumber evidence="12">3.2.1.-</ecNumber>
    </recommendedName>
</protein>
<evidence type="ECO:0000256" key="13">
    <source>
        <dbReference type="SAM" id="Phobius"/>
    </source>
</evidence>
<dbReference type="GO" id="GO:0016020">
    <property type="term" value="C:membrane"/>
    <property type="evidence" value="ECO:0007669"/>
    <property type="project" value="InterPro"/>
</dbReference>
<dbReference type="PANTHER" id="PTHR11742">
    <property type="entry name" value="MANNOSYL-OLIGOSACCHARIDE ALPHA-1,2-MANNOSIDASE-RELATED"/>
    <property type="match status" value="1"/>
</dbReference>
<comment type="pathway">
    <text evidence="2">Protein modification; protein glycosylation.</text>
</comment>
<evidence type="ECO:0000313" key="15">
    <source>
        <dbReference type="Proteomes" id="UP000518752"/>
    </source>
</evidence>
<reference evidence="14 15" key="1">
    <citation type="journal article" date="2020" name="ISME J.">
        <title>Uncovering the hidden diversity of litter-decomposition mechanisms in mushroom-forming fungi.</title>
        <authorList>
            <person name="Floudas D."/>
            <person name="Bentzer J."/>
            <person name="Ahren D."/>
            <person name="Johansson T."/>
            <person name="Persson P."/>
            <person name="Tunlid A."/>
        </authorList>
    </citation>
    <scope>NUCLEOTIDE SEQUENCE [LARGE SCALE GENOMIC DNA]</scope>
    <source>
        <strain evidence="14 15">CBS 406.79</strain>
    </source>
</reference>
<dbReference type="AlphaFoldDB" id="A0A8H5M1V4"/>
<feature type="binding site" evidence="10">
    <location>
        <position position="557"/>
    </location>
    <ligand>
        <name>Ca(2+)</name>
        <dbReference type="ChEBI" id="CHEBI:29108"/>
    </ligand>
</feature>
<feature type="transmembrane region" description="Helical" evidence="13">
    <location>
        <begin position="7"/>
        <end position="25"/>
    </location>
</feature>
<gene>
    <name evidence="14" type="ORF">D9757_008115</name>
</gene>
<dbReference type="GO" id="GO:0005509">
    <property type="term" value="F:calcium ion binding"/>
    <property type="evidence" value="ECO:0007669"/>
    <property type="project" value="InterPro"/>
</dbReference>
<keyword evidence="12" id="KW-0326">Glycosidase</keyword>
<evidence type="ECO:0000256" key="9">
    <source>
        <dbReference type="ARBA" id="ARBA00048605"/>
    </source>
</evidence>
<keyword evidence="13" id="KW-1133">Transmembrane helix</keyword>
<dbReference type="InterPro" id="IPR050749">
    <property type="entry name" value="Glycosyl_Hydrolase_47"/>
</dbReference>
<dbReference type="GO" id="GO:0005975">
    <property type="term" value="P:carbohydrate metabolic process"/>
    <property type="evidence" value="ECO:0007669"/>
    <property type="project" value="InterPro"/>
</dbReference>
<dbReference type="Pfam" id="PF01532">
    <property type="entry name" value="Glyco_hydro_47"/>
    <property type="match status" value="1"/>
</dbReference>
<dbReference type="Gene3D" id="1.50.10.10">
    <property type="match status" value="1"/>
</dbReference>
<evidence type="ECO:0000313" key="14">
    <source>
        <dbReference type="EMBL" id="KAF5377767.1"/>
    </source>
</evidence>
<comment type="catalytic activity">
    <reaction evidence="8">
        <text>N(4)-(alpha-D-Man-(1-&gt;2)-alpha-D-Man-(1-&gt;2)-alpha-D-Man-(1-&gt;3)-[alpha-D-Man-(1-&gt;3)-[alpha-D-Man-(1-&gt;2)-alpha-D-Man-(1-&gt;6)]-alpha-D-Man-(1-&gt;6)]-beta-D-Man-(1-&gt;4)-beta-D-GlcNAc-(1-&gt;4)-beta-D-GlcNAc)-L-asparaginyl-[protein] (N-glucan mannose isomer 8A1,2,3B1,3) + 3 H2O = N(4)-(alpha-D-Man-(1-&gt;3)-[alpha-D-Man-(1-&gt;3)-[alpha-D-Man-(1-&gt;6)]-alpha-D-Man-(1-&gt;6)]-beta-D-Man-(1-&gt;4)-beta-D-GlcNAc-(1-&gt;4)-beta-D-GlcNAc)-L-asparaginyl-[protein] (N-glucan mannose isomer 5A1,2) + 3 beta-D-mannose</text>
        <dbReference type="Rhea" id="RHEA:56028"/>
        <dbReference type="Rhea" id="RHEA-COMP:14358"/>
        <dbReference type="Rhea" id="RHEA-COMP:14367"/>
        <dbReference type="ChEBI" id="CHEBI:15377"/>
        <dbReference type="ChEBI" id="CHEBI:28563"/>
        <dbReference type="ChEBI" id="CHEBI:59087"/>
        <dbReference type="ChEBI" id="CHEBI:60628"/>
        <dbReference type="EC" id="3.2.1.113"/>
    </reaction>
</comment>
<dbReference type="PRINTS" id="PR00747">
    <property type="entry name" value="GLYHDRLASE47"/>
</dbReference>
<evidence type="ECO:0000256" key="12">
    <source>
        <dbReference type="RuleBase" id="RU361193"/>
    </source>
</evidence>
<comment type="catalytic activity">
    <reaction evidence="9">
        <text>N(4)-(alpha-D-Man-(1-&gt;2)-alpha-D-Man-(1-&gt;2)-alpha-D-Man-(1-&gt;3)-[alpha-D-Man-(1-&gt;2)-alpha-D-Man-(1-&gt;3)-[alpha-D-Man-(1-&gt;2)-alpha-D-Man-(1-&gt;6)]-alpha-D-Man-(1-&gt;6)]-beta-D-Man-(1-&gt;4)-beta-D-GlcNAc-(1-&gt;4)-beta-D-GlcNAc)-L-asparaginyl-[protein] (N-glucan mannose isomer 9A1,2,3B1,2,3) + 4 H2O = N(4)-(alpha-D-Man-(1-&gt;3)-[alpha-D-Man-(1-&gt;3)-[alpha-D-Man-(1-&gt;6)]-alpha-D-Man-(1-&gt;6)]-beta-D-Man-(1-&gt;4)-beta-D-GlcNAc-(1-&gt;4)-beta-D-GlcNAc)-L-asparaginyl-[protein] (N-glucan mannose isomer 5A1,2) + 4 beta-D-mannose</text>
        <dbReference type="Rhea" id="RHEA:56008"/>
        <dbReference type="Rhea" id="RHEA-COMP:14356"/>
        <dbReference type="Rhea" id="RHEA-COMP:14367"/>
        <dbReference type="ChEBI" id="CHEBI:15377"/>
        <dbReference type="ChEBI" id="CHEBI:28563"/>
        <dbReference type="ChEBI" id="CHEBI:59087"/>
        <dbReference type="ChEBI" id="CHEBI:139493"/>
        <dbReference type="EC" id="3.2.1.113"/>
    </reaction>
</comment>